<feature type="domain" description="HTH luxR-type" evidence="3">
    <location>
        <begin position="152"/>
        <end position="217"/>
    </location>
</feature>
<name>A0A0S4QJ67_9ACTN</name>
<dbReference type="PANTHER" id="PTHR43214:SF43">
    <property type="entry name" value="TWO-COMPONENT RESPONSE REGULATOR"/>
    <property type="match status" value="1"/>
</dbReference>
<reference evidence="6" key="1">
    <citation type="submission" date="2015-11" db="EMBL/GenBank/DDBJ databases">
        <authorList>
            <person name="Varghese N."/>
        </authorList>
    </citation>
    <scope>NUCLEOTIDE SEQUENCE [LARGE SCALE GENOMIC DNA]</scope>
    <source>
        <strain evidence="6">DSM 45899</strain>
    </source>
</reference>
<evidence type="ECO:0000259" key="4">
    <source>
        <dbReference type="PROSITE" id="PS50110"/>
    </source>
</evidence>
<proteinExistence type="predicted"/>
<dbReference type="InterPro" id="IPR001789">
    <property type="entry name" value="Sig_transdc_resp-reg_receiver"/>
</dbReference>
<dbReference type="SMART" id="SM00421">
    <property type="entry name" value="HTH_LUXR"/>
    <property type="match status" value="1"/>
</dbReference>
<dbReference type="EMBL" id="FAOZ01000004">
    <property type="protein sequence ID" value="CUU55199.1"/>
    <property type="molecule type" value="Genomic_DNA"/>
</dbReference>
<dbReference type="PROSITE" id="PS50110">
    <property type="entry name" value="RESPONSE_REGULATORY"/>
    <property type="match status" value="1"/>
</dbReference>
<evidence type="ECO:0000259" key="3">
    <source>
        <dbReference type="PROSITE" id="PS50043"/>
    </source>
</evidence>
<dbReference type="PRINTS" id="PR00038">
    <property type="entry name" value="HTHLUXR"/>
</dbReference>
<evidence type="ECO:0000256" key="1">
    <source>
        <dbReference type="ARBA" id="ARBA00023125"/>
    </source>
</evidence>
<dbReference type="PROSITE" id="PS50043">
    <property type="entry name" value="HTH_LUXR_2"/>
    <property type="match status" value="1"/>
</dbReference>
<protein>
    <submittedName>
        <fullName evidence="5">DNA-binding response regulator, NarL/FixJ family, contains REC and HTH domains</fullName>
    </submittedName>
</protein>
<dbReference type="InterPro" id="IPR011006">
    <property type="entry name" value="CheY-like_superfamily"/>
</dbReference>
<dbReference type="PANTHER" id="PTHR43214">
    <property type="entry name" value="TWO-COMPONENT RESPONSE REGULATOR"/>
    <property type="match status" value="1"/>
</dbReference>
<dbReference type="InterPro" id="IPR016032">
    <property type="entry name" value="Sig_transdc_resp-reg_C-effctor"/>
</dbReference>
<evidence type="ECO:0000313" key="6">
    <source>
        <dbReference type="Proteomes" id="UP000198802"/>
    </source>
</evidence>
<organism evidence="5 6">
    <name type="scientific">Parafrankia irregularis</name>
    <dbReference type="NCBI Taxonomy" id="795642"/>
    <lineage>
        <taxon>Bacteria</taxon>
        <taxon>Bacillati</taxon>
        <taxon>Actinomycetota</taxon>
        <taxon>Actinomycetes</taxon>
        <taxon>Frankiales</taxon>
        <taxon>Frankiaceae</taxon>
        <taxon>Parafrankia</taxon>
    </lineage>
</organism>
<dbReference type="InterPro" id="IPR000792">
    <property type="entry name" value="Tscrpt_reg_LuxR_C"/>
</dbReference>
<dbReference type="GO" id="GO:0000160">
    <property type="term" value="P:phosphorelay signal transduction system"/>
    <property type="evidence" value="ECO:0007669"/>
    <property type="project" value="InterPro"/>
</dbReference>
<evidence type="ECO:0000256" key="2">
    <source>
        <dbReference type="PROSITE-ProRule" id="PRU00169"/>
    </source>
</evidence>
<dbReference type="CDD" id="cd06170">
    <property type="entry name" value="LuxR_C_like"/>
    <property type="match status" value="1"/>
</dbReference>
<keyword evidence="6" id="KW-1185">Reference proteome</keyword>
<keyword evidence="1 5" id="KW-0238">DNA-binding</keyword>
<dbReference type="Pfam" id="PF00196">
    <property type="entry name" value="GerE"/>
    <property type="match status" value="1"/>
</dbReference>
<dbReference type="SUPFAM" id="SSF46894">
    <property type="entry name" value="C-terminal effector domain of the bipartite response regulators"/>
    <property type="match status" value="1"/>
</dbReference>
<sequence length="249" mass="26333">MVDHVCPSSLRIGVVGDRPLFGWAVQQLLIREPDMTEALLARSGDDLQKMLRAAGAVDLDIVILDFGAGAASPVEAVRGVRSIGRVLAVSESLDGEKAFSLLKAGACGYISSSAPCSTFAVAVRAVAMDGFYLPSPLAEAFFVDRALDAPAADTVRPRLSEREEQVLGLIAEGLTHGQIATRLGVAVTTVNTYVRRTRAKLALGNKAELVRVALERQLSPVAMQGPVAVSPLARPETTELARSWSGAAW</sequence>
<gene>
    <name evidence="5" type="ORF">Ga0074812_104280</name>
</gene>
<dbReference type="GO" id="GO:0006355">
    <property type="term" value="P:regulation of DNA-templated transcription"/>
    <property type="evidence" value="ECO:0007669"/>
    <property type="project" value="InterPro"/>
</dbReference>
<dbReference type="AlphaFoldDB" id="A0A0S4QJ67"/>
<dbReference type="GO" id="GO:0003677">
    <property type="term" value="F:DNA binding"/>
    <property type="evidence" value="ECO:0007669"/>
    <property type="project" value="UniProtKB-KW"/>
</dbReference>
<evidence type="ECO:0000313" key="5">
    <source>
        <dbReference type="EMBL" id="CUU55199.1"/>
    </source>
</evidence>
<feature type="domain" description="Response regulatory" evidence="4">
    <location>
        <begin position="11"/>
        <end position="127"/>
    </location>
</feature>
<dbReference type="SUPFAM" id="SSF52172">
    <property type="entry name" value="CheY-like"/>
    <property type="match status" value="1"/>
</dbReference>
<dbReference type="Gene3D" id="3.40.50.2300">
    <property type="match status" value="1"/>
</dbReference>
<accession>A0A0S4QJ67</accession>
<dbReference type="Proteomes" id="UP000198802">
    <property type="component" value="Unassembled WGS sequence"/>
</dbReference>
<dbReference type="InterPro" id="IPR039420">
    <property type="entry name" value="WalR-like"/>
</dbReference>
<feature type="modified residue" description="4-aspartylphosphate" evidence="2">
    <location>
        <position position="65"/>
    </location>
</feature>
<dbReference type="RefSeq" id="WP_091273403.1">
    <property type="nucleotide sequence ID" value="NZ_FAOZ01000004.1"/>
</dbReference>
<keyword evidence="2" id="KW-0597">Phosphoprotein</keyword>